<dbReference type="InterPro" id="IPR011460">
    <property type="entry name" value="Lcl_C"/>
</dbReference>
<gene>
    <name evidence="3" type="ORF">J2T57_000774</name>
</gene>
<evidence type="ECO:0000313" key="4">
    <source>
        <dbReference type="Proteomes" id="UP001205843"/>
    </source>
</evidence>
<name>A0AAE3G0T9_9GAMM</name>
<dbReference type="AlphaFoldDB" id="A0AAE3G0T9"/>
<keyword evidence="1" id="KW-0732">Signal</keyword>
<proteinExistence type="predicted"/>
<evidence type="ECO:0000259" key="2">
    <source>
        <dbReference type="Pfam" id="PF07603"/>
    </source>
</evidence>
<keyword evidence="4" id="KW-1185">Reference proteome</keyword>
<dbReference type="Pfam" id="PF07603">
    <property type="entry name" value="Lcl_C"/>
    <property type="match status" value="1"/>
</dbReference>
<evidence type="ECO:0000313" key="3">
    <source>
        <dbReference type="EMBL" id="MCP1673675.1"/>
    </source>
</evidence>
<feature type="domain" description="Lcl C-terminal" evidence="2">
    <location>
        <begin position="49"/>
        <end position="178"/>
    </location>
</feature>
<dbReference type="PANTHER" id="PTHR35812">
    <property type="entry name" value="LIPOPROTEIN"/>
    <property type="match status" value="1"/>
</dbReference>
<accession>A0AAE3G0T9</accession>
<dbReference type="Proteomes" id="UP001205843">
    <property type="component" value="Unassembled WGS sequence"/>
</dbReference>
<dbReference type="PANTHER" id="PTHR35812:SF1">
    <property type="entry name" value="LIPOPROTEIN"/>
    <property type="match status" value="1"/>
</dbReference>
<dbReference type="EMBL" id="JALJXV010000002">
    <property type="protein sequence ID" value="MCP1673675.1"/>
    <property type="molecule type" value="Genomic_DNA"/>
</dbReference>
<sequence>MNKTTLRTSTLFALLVGGTFAGHATANQVCLESIAETTPESAFTVHGDGTVTQNEAGLMWRQCSLGQTFSNDSCTGSPTAINWQDALNAADQSSFADHDDWRVPNLKELSGIIEFRCREPAINLEIFPNTPPSGSPDYWTSTPLSVFSSSIWRVLFRDGAISTGSSTTASGRAVRLVRDVDD</sequence>
<protein>
    <recommendedName>
        <fullName evidence="2">Lcl C-terminal domain-containing protein</fullName>
    </recommendedName>
</protein>
<feature type="signal peptide" evidence="1">
    <location>
        <begin position="1"/>
        <end position="26"/>
    </location>
</feature>
<feature type="chain" id="PRO_5042161464" description="Lcl C-terminal domain-containing protein" evidence="1">
    <location>
        <begin position="27"/>
        <end position="182"/>
    </location>
</feature>
<reference evidence="3" key="1">
    <citation type="submission" date="2022-03" db="EMBL/GenBank/DDBJ databases">
        <title>Genomic Encyclopedia of Type Strains, Phase III (KMG-III): the genomes of soil and plant-associated and newly described type strains.</title>
        <authorList>
            <person name="Whitman W."/>
        </authorList>
    </citation>
    <scope>NUCLEOTIDE SEQUENCE</scope>
    <source>
        <strain evidence="3">ANL 6-2</strain>
    </source>
</reference>
<comment type="caution">
    <text evidence="3">The sequence shown here is derived from an EMBL/GenBank/DDBJ whole genome shotgun (WGS) entry which is preliminary data.</text>
</comment>
<evidence type="ECO:0000256" key="1">
    <source>
        <dbReference type="SAM" id="SignalP"/>
    </source>
</evidence>
<dbReference type="RefSeq" id="WP_253474507.1">
    <property type="nucleotide sequence ID" value="NZ_JALJXV010000002.1"/>
</dbReference>
<organism evidence="3 4">
    <name type="scientific">Natronocella acetinitrilica</name>
    <dbReference type="NCBI Taxonomy" id="414046"/>
    <lineage>
        <taxon>Bacteria</taxon>
        <taxon>Pseudomonadati</taxon>
        <taxon>Pseudomonadota</taxon>
        <taxon>Gammaproteobacteria</taxon>
        <taxon>Chromatiales</taxon>
        <taxon>Ectothiorhodospiraceae</taxon>
        <taxon>Natronocella</taxon>
    </lineage>
</organism>